<proteinExistence type="predicted"/>
<name>A0A124GFF7_RHILI</name>
<evidence type="ECO:0000313" key="3">
    <source>
        <dbReference type="Proteomes" id="UP000053176"/>
    </source>
</evidence>
<keyword evidence="1" id="KW-0812">Transmembrane</keyword>
<gene>
    <name evidence="2" type="ORF">AU467_08785</name>
</gene>
<feature type="transmembrane region" description="Helical" evidence="1">
    <location>
        <begin position="7"/>
        <end position="26"/>
    </location>
</feature>
<dbReference type="AlphaFoldDB" id="A0A124GFF7"/>
<sequence>MTFKTFPSFVGAIILSVIGILAYQWFGLVAVIIVGGIGLPAMLALTYYWADLETRKGRGWNSLKDKGF</sequence>
<feature type="transmembrane region" description="Helical" evidence="1">
    <location>
        <begin position="32"/>
        <end position="50"/>
    </location>
</feature>
<keyword evidence="1" id="KW-1133">Transmembrane helix</keyword>
<organism evidence="2 3">
    <name type="scientific">Rhizobium loti</name>
    <name type="common">Mesorhizobium loti</name>
    <dbReference type="NCBI Taxonomy" id="381"/>
    <lineage>
        <taxon>Bacteria</taxon>
        <taxon>Pseudomonadati</taxon>
        <taxon>Pseudomonadota</taxon>
        <taxon>Alphaproteobacteria</taxon>
        <taxon>Hyphomicrobiales</taxon>
        <taxon>Phyllobacteriaceae</taxon>
        <taxon>Mesorhizobium</taxon>
    </lineage>
</organism>
<evidence type="ECO:0000313" key="2">
    <source>
        <dbReference type="EMBL" id="KUM23453.1"/>
    </source>
</evidence>
<dbReference type="Proteomes" id="UP000053176">
    <property type="component" value="Unassembled WGS sequence"/>
</dbReference>
<keyword evidence="1" id="KW-0472">Membrane</keyword>
<accession>A0A124GFF7</accession>
<reference evidence="2 3" key="1">
    <citation type="submission" date="2015-12" db="EMBL/GenBank/DDBJ databases">
        <title>Draft genome sequence of Mesorhizobium sp. UFLA 01-765, a multitolerant efficient symbiont and plant-growth promoting strain isolated from Zn-mining soil using Leucaena leucocephala as a trap plant.</title>
        <authorList>
            <person name="Rangel W.M."/>
            <person name="Thijs S."/>
            <person name="Longatti S.M."/>
            <person name="Moreira F.M."/>
            <person name="Weyens N."/>
            <person name="Vangronsveld J."/>
            <person name="Van Hamme J.D."/>
            <person name="Bottos E.M."/>
            <person name="Rineau F."/>
        </authorList>
    </citation>
    <scope>NUCLEOTIDE SEQUENCE [LARGE SCALE GENOMIC DNA]</scope>
    <source>
        <strain evidence="2 3">UFLA 01-765</strain>
    </source>
</reference>
<dbReference type="EMBL" id="LPWA01000164">
    <property type="protein sequence ID" value="KUM23453.1"/>
    <property type="molecule type" value="Genomic_DNA"/>
</dbReference>
<evidence type="ECO:0000256" key="1">
    <source>
        <dbReference type="SAM" id="Phobius"/>
    </source>
</evidence>
<protein>
    <submittedName>
        <fullName evidence="2">Uncharacterized protein</fullName>
    </submittedName>
</protein>
<comment type="caution">
    <text evidence="2">The sequence shown here is derived from an EMBL/GenBank/DDBJ whole genome shotgun (WGS) entry which is preliminary data.</text>
</comment>